<dbReference type="AlphaFoldDB" id="A0A2H0RHQ5"/>
<comment type="caution">
    <text evidence="13">The sequence shown here is derived from an EMBL/GenBank/DDBJ whole genome shotgun (WGS) entry which is preliminary data.</text>
</comment>
<evidence type="ECO:0000256" key="8">
    <source>
        <dbReference type="ARBA" id="ARBA00023136"/>
    </source>
</evidence>
<feature type="domain" description="Penicillin-binding protein dimerisation" evidence="12">
    <location>
        <begin position="120"/>
        <end position="191"/>
    </location>
</feature>
<keyword evidence="7 10" id="KW-1133">Transmembrane helix</keyword>
<dbReference type="Proteomes" id="UP000230431">
    <property type="component" value="Unassembled WGS sequence"/>
</dbReference>
<dbReference type="GO" id="GO:0009252">
    <property type="term" value="P:peptidoglycan biosynthetic process"/>
    <property type="evidence" value="ECO:0007669"/>
    <property type="project" value="UniProtKB-KW"/>
</dbReference>
<evidence type="ECO:0000313" key="14">
    <source>
        <dbReference type="Proteomes" id="UP000230431"/>
    </source>
</evidence>
<dbReference type="GO" id="GO:0071972">
    <property type="term" value="F:peptidoglycan L,D-transpeptidase activity"/>
    <property type="evidence" value="ECO:0007669"/>
    <property type="project" value="TreeGrafter"/>
</dbReference>
<keyword evidence="5" id="KW-0133">Cell shape</keyword>
<sequence>MFFARRRKIKNFNDLSPDEIFVDASNLPAYDQQQFEGRMERAIGRQIFYGLAVFCGAVFLIFFGRLFWLAAINGDYYAERSRNNNLNLTSIFATRGNVYDRDGRELAWTVMASTTESESAEETARRTYIASPGFGHLLGYVGFPNQAEFATGQYHGREYLGRSGIEQVANELLHGTRGERIVEVDATGKEESDHVVKKAVPGQSVTLSIDSRIQAKMYQLIEQVATERGFRGGAGLIMDLETGELITMVSYPDFDPNVLSAGEDREKINQYFNSSQNTMLNRAVSGLYTPGSTFKPFVALGALSEKTVDPLKKFVTNGRLEIVNPYNKTQTTVFRDWRNNGTVDMRRALAVSSNVYFYIIGGGFGSQPGLGIKMIEKYAKLFGLSQLTGVNLPGEASGTIPSPEWKAANFDGEPWRLGDTYHTSIGQYGVQVTPIQLLRAYAAIGNGGRLIKPTVFRIDPTQAVIQVTIAIKPEDLQVIRDGLRQVVADGTASALRLPGVAVSAKTGSAELGVAKDFLNASVAGYWPSEAPRYAFTVVLERGPRDNLVGGVAVMSQLLAWMQAKTPEYFN</sequence>
<dbReference type="InterPro" id="IPR005311">
    <property type="entry name" value="PBP_dimer"/>
</dbReference>
<dbReference type="Pfam" id="PF03717">
    <property type="entry name" value="PBP_dimer"/>
    <property type="match status" value="1"/>
</dbReference>
<comment type="subcellular location">
    <subcellularLocation>
        <location evidence="2">Cell membrane</location>
    </subcellularLocation>
    <subcellularLocation>
        <location evidence="1">Membrane</location>
        <topology evidence="1">Single-pass membrane protein</topology>
    </subcellularLocation>
</comment>
<evidence type="ECO:0000256" key="5">
    <source>
        <dbReference type="ARBA" id="ARBA00022960"/>
    </source>
</evidence>
<evidence type="ECO:0000256" key="4">
    <source>
        <dbReference type="ARBA" id="ARBA00022692"/>
    </source>
</evidence>
<gene>
    <name evidence="13" type="ORF">COV08_02120</name>
</gene>
<evidence type="ECO:0000256" key="1">
    <source>
        <dbReference type="ARBA" id="ARBA00004167"/>
    </source>
</evidence>
<protein>
    <recommendedName>
        <fullName evidence="15">Penicillin-binding protein 2</fullName>
    </recommendedName>
</protein>
<dbReference type="Gene3D" id="3.40.710.10">
    <property type="entry name" value="DD-peptidase/beta-lactamase superfamily"/>
    <property type="match status" value="1"/>
</dbReference>
<evidence type="ECO:0000256" key="6">
    <source>
        <dbReference type="ARBA" id="ARBA00022984"/>
    </source>
</evidence>
<organism evidence="13 14">
    <name type="scientific">Candidatus Vogelbacteria bacterium CG10_big_fil_rev_8_21_14_0_10_49_38</name>
    <dbReference type="NCBI Taxonomy" id="1975043"/>
    <lineage>
        <taxon>Bacteria</taxon>
        <taxon>Candidatus Vogeliibacteriota</taxon>
    </lineage>
</organism>
<dbReference type="InterPro" id="IPR001460">
    <property type="entry name" value="PCN-bd_Tpept"/>
</dbReference>
<evidence type="ECO:0000313" key="13">
    <source>
        <dbReference type="EMBL" id="PIR45987.1"/>
    </source>
</evidence>
<evidence type="ECO:0008006" key="15">
    <source>
        <dbReference type="Google" id="ProtNLM"/>
    </source>
</evidence>
<evidence type="ECO:0000256" key="7">
    <source>
        <dbReference type="ARBA" id="ARBA00022989"/>
    </source>
</evidence>
<name>A0A2H0RHQ5_9BACT</name>
<evidence type="ECO:0000259" key="11">
    <source>
        <dbReference type="Pfam" id="PF00905"/>
    </source>
</evidence>
<keyword evidence="3" id="KW-1003">Cell membrane</keyword>
<feature type="domain" description="Penicillin-binding protein transpeptidase" evidence="11">
    <location>
        <begin position="234"/>
        <end position="543"/>
    </location>
</feature>
<accession>A0A2H0RHQ5</accession>
<dbReference type="SUPFAM" id="SSF56601">
    <property type="entry name" value="beta-lactamase/transpeptidase-like"/>
    <property type="match status" value="1"/>
</dbReference>
<dbReference type="GO" id="GO:0008658">
    <property type="term" value="F:penicillin binding"/>
    <property type="evidence" value="ECO:0007669"/>
    <property type="project" value="InterPro"/>
</dbReference>
<reference evidence="13 14" key="1">
    <citation type="submission" date="2017-09" db="EMBL/GenBank/DDBJ databases">
        <title>Depth-based differentiation of microbial function through sediment-hosted aquifers and enrichment of novel symbionts in the deep terrestrial subsurface.</title>
        <authorList>
            <person name="Probst A.J."/>
            <person name="Ladd B."/>
            <person name="Jarett J.K."/>
            <person name="Geller-Mcgrath D.E."/>
            <person name="Sieber C.M."/>
            <person name="Emerson J.B."/>
            <person name="Anantharaman K."/>
            <person name="Thomas B.C."/>
            <person name="Malmstrom R."/>
            <person name="Stieglmeier M."/>
            <person name="Klingl A."/>
            <person name="Woyke T."/>
            <person name="Ryan C.M."/>
            <person name="Banfield J.F."/>
        </authorList>
    </citation>
    <scope>NUCLEOTIDE SEQUENCE [LARGE SCALE GENOMIC DNA]</scope>
    <source>
        <strain evidence="13">CG10_big_fil_rev_8_21_14_0_10_49_38</strain>
    </source>
</reference>
<evidence type="ECO:0000256" key="3">
    <source>
        <dbReference type="ARBA" id="ARBA00022475"/>
    </source>
</evidence>
<proteinExistence type="predicted"/>
<keyword evidence="6" id="KW-0573">Peptidoglycan synthesis</keyword>
<dbReference type="SUPFAM" id="SSF56519">
    <property type="entry name" value="Penicillin binding protein dimerisation domain"/>
    <property type="match status" value="1"/>
</dbReference>
<evidence type="ECO:0000256" key="9">
    <source>
        <dbReference type="ARBA" id="ARBA00023316"/>
    </source>
</evidence>
<keyword evidence="4 10" id="KW-0812">Transmembrane</keyword>
<keyword evidence="9" id="KW-0961">Cell wall biogenesis/degradation</keyword>
<dbReference type="PANTHER" id="PTHR30627:SF2">
    <property type="entry name" value="PEPTIDOGLYCAN D,D-TRANSPEPTIDASE MRDA"/>
    <property type="match status" value="1"/>
</dbReference>
<dbReference type="Gene3D" id="3.90.1310.10">
    <property type="entry name" value="Penicillin-binding protein 2a (Domain 2)"/>
    <property type="match status" value="1"/>
</dbReference>
<dbReference type="Pfam" id="PF00905">
    <property type="entry name" value="Transpeptidase"/>
    <property type="match status" value="1"/>
</dbReference>
<dbReference type="PANTHER" id="PTHR30627">
    <property type="entry name" value="PEPTIDOGLYCAN D,D-TRANSPEPTIDASE"/>
    <property type="match status" value="1"/>
</dbReference>
<dbReference type="GO" id="GO:0005886">
    <property type="term" value="C:plasma membrane"/>
    <property type="evidence" value="ECO:0007669"/>
    <property type="project" value="UniProtKB-SubCell"/>
</dbReference>
<dbReference type="InterPro" id="IPR050515">
    <property type="entry name" value="Beta-lactam/transpept"/>
</dbReference>
<dbReference type="InterPro" id="IPR036138">
    <property type="entry name" value="PBP_dimer_sf"/>
</dbReference>
<evidence type="ECO:0000256" key="2">
    <source>
        <dbReference type="ARBA" id="ARBA00004236"/>
    </source>
</evidence>
<feature type="transmembrane region" description="Helical" evidence="10">
    <location>
        <begin position="47"/>
        <end position="71"/>
    </location>
</feature>
<keyword evidence="8 10" id="KW-0472">Membrane</keyword>
<dbReference type="GO" id="GO:0071555">
    <property type="term" value="P:cell wall organization"/>
    <property type="evidence" value="ECO:0007669"/>
    <property type="project" value="UniProtKB-KW"/>
</dbReference>
<dbReference type="GO" id="GO:0008360">
    <property type="term" value="P:regulation of cell shape"/>
    <property type="evidence" value="ECO:0007669"/>
    <property type="project" value="UniProtKB-KW"/>
</dbReference>
<evidence type="ECO:0000256" key="10">
    <source>
        <dbReference type="SAM" id="Phobius"/>
    </source>
</evidence>
<evidence type="ECO:0000259" key="12">
    <source>
        <dbReference type="Pfam" id="PF03717"/>
    </source>
</evidence>
<dbReference type="InterPro" id="IPR012338">
    <property type="entry name" value="Beta-lactam/transpept-like"/>
</dbReference>
<dbReference type="EMBL" id="PCYK01000015">
    <property type="protein sequence ID" value="PIR45987.1"/>
    <property type="molecule type" value="Genomic_DNA"/>
</dbReference>